<dbReference type="FunFam" id="2.10.90.10:FF:000001">
    <property type="entry name" value="Bone morphogenetic protein 4"/>
    <property type="match status" value="1"/>
</dbReference>
<dbReference type="InterPro" id="IPR015615">
    <property type="entry name" value="TGF-beta-rel"/>
</dbReference>
<dbReference type="Gene3D" id="2.10.90.10">
    <property type="entry name" value="Cystine-knot cytokines"/>
    <property type="match status" value="1"/>
</dbReference>
<gene>
    <name evidence="10" type="ORF">EB796_021128</name>
</gene>
<reference evidence="10" key="1">
    <citation type="submission" date="2020-06" db="EMBL/GenBank/DDBJ databases">
        <title>Draft genome of Bugula neritina, a colonial animal packing powerful symbionts and potential medicines.</title>
        <authorList>
            <person name="Rayko M."/>
        </authorList>
    </citation>
    <scope>NUCLEOTIDE SEQUENCE [LARGE SCALE GENOMIC DNA]</scope>
    <source>
        <strain evidence="10">Kwan_BN1</strain>
    </source>
</reference>
<comment type="caution">
    <text evidence="10">The sequence shown here is derived from an EMBL/GenBank/DDBJ whole genome shotgun (WGS) entry which is preliminary data.</text>
</comment>
<dbReference type="GO" id="GO:0005125">
    <property type="term" value="F:cytokine activity"/>
    <property type="evidence" value="ECO:0007669"/>
    <property type="project" value="TreeGrafter"/>
</dbReference>
<dbReference type="SUPFAM" id="SSF57501">
    <property type="entry name" value="Cystine-knot cytokines"/>
    <property type="match status" value="1"/>
</dbReference>
<dbReference type="Gene3D" id="2.60.120.970">
    <property type="match status" value="1"/>
</dbReference>
<dbReference type="OrthoDB" id="5987191at2759"/>
<evidence type="ECO:0000313" key="10">
    <source>
        <dbReference type="EMBL" id="KAF6020560.1"/>
    </source>
</evidence>
<protein>
    <submittedName>
        <fullName evidence="10">BMP2</fullName>
    </submittedName>
</protein>
<dbReference type="InterPro" id="IPR017948">
    <property type="entry name" value="TGFb_CS"/>
</dbReference>
<evidence type="ECO:0000313" key="11">
    <source>
        <dbReference type="Proteomes" id="UP000593567"/>
    </source>
</evidence>
<dbReference type="AlphaFoldDB" id="A0A7J7J2Y4"/>
<keyword evidence="4" id="KW-0732">Signal</keyword>
<dbReference type="Pfam" id="PF00019">
    <property type="entry name" value="TGF_beta"/>
    <property type="match status" value="1"/>
</dbReference>
<keyword evidence="5 8" id="KW-0339">Growth factor</keyword>
<dbReference type="SMART" id="SM00204">
    <property type="entry name" value="TGFB"/>
    <property type="match status" value="1"/>
</dbReference>
<evidence type="ECO:0000256" key="3">
    <source>
        <dbReference type="ARBA" id="ARBA00022525"/>
    </source>
</evidence>
<feature type="domain" description="TGF-beta family profile" evidence="9">
    <location>
        <begin position="207"/>
        <end position="327"/>
    </location>
</feature>
<evidence type="ECO:0000256" key="5">
    <source>
        <dbReference type="ARBA" id="ARBA00023030"/>
    </source>
</evidence>
<dbReference type="GO" id="GO:0008083">
    <property type="term" value="F:growth factor activity"/>
    <property type="evidence" value="ECO:0007669"/>
    <property type="project" value="UniProtKB-KW"/>
</dbReference>
<dbReference type="InterPro" id="IPR001111">
    <property type="entry name" value="TGF-b_propeptide"/>
</dbReference>
<name>A0A7J7J2Y4_BUGNE</name>
<keyword evidence="11" id="KW-1185">Reference proteome</keyword>
<evidence type="ECO:0000256" key="8">
    <source>
        <dbReference type="RuleBase" id="RU000354"/>
    </source>
</evidence>
<evidence type="ECO:0000256" key="7">
    <source>
        <dbReference type="ARBA" id="ARBA00023180"/>
    </source>
</evidence>
<sequence>MKEKPAVRNTDYTIPQYMIDLYHQQMDDPEYMSTHFNKDDAYHANTARSFAHIGTKTHPEDHNMVNVYFNTTDIPSHEQVILAELHLFPHNSSSATNSSEKYKVEVYELVSAPHSVDQSITRLIDTKVLTNTADSPAHQLDITPAAQMWQQRKTGLSAIQIHVKKYNGERTHTNHVRLRRSAAESESEWAAAKPQVVIFTHDSTLSRTKRGSGKKKNRATKKVKSECQRREMAVDFKDVGWEDWILAPKKYDAYYCHGACPFPLSDHLNATNHAIIQTLMSKVDPGAIPQACCVPTDLSPISMLYLNGKGVVLKNYPDMVVEACGCR</sequence>
<proteinExistence type="inferred from homology"/>
<evidence type="ECO:0000259" key="9">
    <source>
        <dbReference type="PROSITE" id="PS51362"/>
    </source>
</evidence>
<dbReference type="PANTHER" id="PTHR11848">
    <property type="entry name" value="TGF-BETA FAMILY"/>
    <property type="match status" value="1"/>
</dbReference>
<dbReference type="Pfam" id="PF00688">
    <property type="entry name" value="TGFb_propeptide"/>
    <property type="match status" value="1"/>
</dbReference>
<dbReference type="PANTHER" id="PTHR11848:SF263">
    <property type="entry name" value="PROTEIN DECAPENTAPLEGIC"/>
    <property type="match status" value="1"/>
</dbReference>
<dbReference type="InterPro" id="IPR001839">
    <property type="entry name" value="TGF-b_C"/>
</dbReference>
<dbReference type="PRINTS" id="PR00669">
    <property type="entry name" value="INHIBINA"/>
</dbReference>
<dbReference type="PROSITE" id="PS51362">
    <property type="entry name" value="TGF_BETA_2"/>
    <property type="match status" value="1"/>
</dbReference>
<dbReference type="InterPro" id="IPR029034">
    <property type="entry name" value="Cystine-knot_cytokine"/>
</dbReference>
<comment type="subcellular location">
    <subcellularLocation>
        <location evidence="1">Secreted</location>
    </subcellularLocation>
</comment>
<organism evidence="10 11">
    <name type="scientific">Bugula neritina</name>
    <name type="common">Brown bryozoan</name>
    <name type="synonym">Sertularia neritina</name>
    <dbReference type="NCBI Taxonomy" id="10212"/>
    <lineage>
        <taxon>Eukaryota</taxon>
        <taxon>Metazoa</taxon>
        <taxon>Spiralia</taxon>
        <taxon>Lophotrochozoa</taxon>
        <taxon>Bryozoa</taxon>
        <taxon>Gymnolaemata</taxon>
        <taxon>Cheilostomatida</taxon>
        <taxon>Flustrina</taxon>
        <taxon>Buguloidea</taxon>
        <taxon>Bugulidae</taxon>
        <taxon>Bugula</taxon>
    </lineage>
</organism>
<dbReference type="GO" id="GO:0005615">
    <property type="term" value="C:extracellular space"/>
    <property type="evidence" value="ECO:0007669"/>
    <property type="project" value="TreeGrafter"/>
</dbReference>
<keyword evidence="3" id="KW-0964">Secreted</keyword>
<dbReference type="PROSITE" id="PS00250">
    <property type="entry name" value="TGF_BETA_1"/>
    <property type="match status" value="1"/>
</dbReference>
<comment type="similarity">
    <text evidence="2 8">Belongs to the TGF-beta family.</text>
</comment>
<accession>A0A7J7J2Y4</accession>
<evidence type="ECO:0000256" key="2">
    <source>
        <dbReference type="ARBA" id="ARBA00006656"/>
    </source>
</evidence>
<evidence type="ECO:0000256" key="1">
    <source>
        <dbReference type="ARBA" id="ARBA00004613"/>
    </source>
</evidence>
<dbReference type="Proteomes" id="UP000593567">
    <property type="component" value="Unassembled WGS sequence"/>
</dbReference>
<keyword evidence="7" id="KW-0325">Glycoprotein</keyword>
<keyword evidence="6" id="KW-1015">Disulfide bond</keyword>
<dbReference type="EMBL" id="VXIV02003161">
    <property type="protein sequence ID" value="KAF6020560.1"/>
    <property type="molecule type" value="Genomic_DNA"/>
</dbReference>
<evidence type="ECO:0000256" key="4">
    <source>
        <dbReference type="ARBA" id="ARBA00022729"/>
    </source>
</evidence>
<evidence type="ECO:0000256" key="6">
    <source>
        <dbReference type="ARBA" id="ARBA00023157"/>
    </source>
</evidence>